<feature type="domain" description="N-acetyltransferase" evidence="1">
    <location>
        <begin position="16"/>
        <end position="184"/>
    </location>
</feature>
<dbReference type="InterPro" id="IPR016181">
    <property type="entry name" value="Acyl_CoA_acyltransferase"/>
</dbReference>
<dbReference type="SUPFAM" id="SSF55729">
    <property type="entry name" value="Acyl-CoA N-acyltransferases (Nat)"/>
    <property type="match status" value="1"/>
</dbReference>
<name>A0A174AUB4_9CLOT</name>
<accession>A0A174AUB4</accession>
<dbReference type="InterPro" id="IPR000182">
    <property type="entry name" value="GNAT_dom"/>
</dbReference>
<proteinExistence type="predicted"/>
<dbReference type="Pfam" id="PF13302">
    <property type="entry name" value="Acetyltransf_3"/>
    <property type="match status" value="1"/>
</dbReference>
<dbReference type="EC" id="2.3.1.-" evidence="2"/>
<dbReference type="RefSeq" id="WP_055275767.1">
    <property type="nucleotide sequence ID" value="NZ_CYZV01000008.1"/>
</dbReference>
<dbReference type="PANTHER" id="PTHR43792:SF1">
    <property type="entry name" value="N-ACETYLTRANSFERASE DOMAIN-CONTAINING PROTEIN"/>
    <property type="match status" value="1"/>
</dbReference>
<evidence type="ECO:0000313" key="2">
    <source>
        <dbReference type="EMBL" id="CUN91058.1"/>
    </source>
</evidence>
<evidence type="ECO:0000313" key="3">
    <source>
        <dbReference type="Proteomes" id="UP000095558"/>
    </source>
</evidence>
<dbReference type="AlphaFoldDB" id="A0A174AUB4"/>
<dbReference type="GO" id="GO:0016747">
    <property type="term" value="F:acyltransferase activity, transferring groups other than amino-acyl groups"/>
    <property type="evidence" value="ECO:0007669"/>
    <property type="project" value="InterPro"/>
</dbReference>
<dbReference type="OrthoDB" id="9798081at2"/>
<keyword evidence="2" id="KW-0012">Acyltransferase</keyword>
<protein>
    <submittedName>
        <fullName evidence="2">Acetyltransferase</fullName>
        <ecNumber evidence="2">2.3.1.-</ecNumber>
        <ecNumber evidence="2">2.3.1.128</ecNumber>
    </submittedName>
</protein>
<dbReference type="PANTHER" id="PTHR43792">
    <property type="entry name" value="GNAT FAMILY, PUTATIVE (AFU_ORTHOLOGUE AFUA_3G00765)-RELATED-RELATED"/>
    <property type="match status" value="1"/>
</dbReference>
<dbReference type="PROSITE" id="PS51186">
    <property type="entry name" value="GNAT"/>
    <property type="match status" value="1"/>
</dbReference>
<evidence type="ECO:0000259" key="1">
    <source>
        <dbReference type="PROSITE" id="PS51186"/>
    </source>
</evidence>
<dbReference type="Proteomes" id="UP000095558">
    <property type="component" value="Unassembled WGS sequence"/>
</dbReference>
<dbReference type="EMBL" id="CYZV01000008">
    <property type="protein sequence ID" value="CUN91058.1"/>
    <property type="molecule type" value="Genomic_DNA"/>
</dbReference>
<dbReference type="InterPro" id="IPR051531">
    <property type="entry name" value="N-acetyltransferase"/>
</dbReference>
<gene>
    <name evidence="2" type="primary">ydaF_1</name>
    <name evidence="2" type="ORF">ERS852470_01006</name>
</gene>
<organism evidence="2 3">
    <name type="scientific">Clostridium disporicum</name>
    <dbReference type="NCBI Taxonomy" id="84024"/>
    <lineage>
        <taxon>Bacteria</taxon>
        <taxon>Bacillati</taxon>
        <taxon>Bacillota</taxon>
        <taxon>Clostridia</taxon>
        <taxon>Eubacteriales</taxon>
        <taxon>Clostridiaceae</taxon>
        <taxon>Clostridium</taxon>
    </lineage>
</organism>
<dbReference type="EC" id="2.3.1.128" evidence="2"/>
<reference evidence="2 3" key="1">
    <citation type="submission" date="2015-09" db="EMBL/GenBank/DDBJ databases">
        <authorList>
            <consortium name="Pathogen Informatics"/>
        </authorList>
    </citation>
    <scope>NUCLEOTIDE SEQUENCE [LARGE SCALE GENOMIC DNA]</scope>
    <source>
        <strain evidence="2 3">2789STDY5834855</strain>
    </source>
</reference>
<dbReference type="Gene3D" id="3.40.630.30">
    <property type="match status" value="1"/>
</dbReference>
<sequence>MGINDEREIKLTTDRLILREFNENDFVAVHAYASDIENIKYMIWGPNSEDDTVEFLVECIENANKNPRKQYDFAVTLKDTGNVIGGCGIYLNDTLDEAMLGWVLHKNYWKKGYMTEVGKELVRFAFEELKLHRLYATCDAENYGSYRVMENIGMRREGHAIKNRKVVGYKDEYHDELFYGILKEEWNEKQNK</sequence>
<keyword evidence="2" id="KW-0808">Transferase</keyword>